<dbReference type="GO" id="GO:0005634">
    <property type="term" value="C:nucleus"/>
    <property type="evidence" value="ECO:0007669"/>
    <property type="project" value="InterPro"/>
</dbReference>
<evidence type="ECO:0000256" key="8">
    <source>
        <dbReference type="ARBA" id="ARBA00023306"/>
    </source>
</evidence>
<evidence type="ECO:0000313" key="11">
    <source>
        <dbReference type="Proteomes" id="UP000002058"/>
    </source>
</evidence>
<keyword evidence="4" id="KW-0132">Cell division</keyword>
<dbReference type="GO" id="GO:0000444">
    <property type="term" value="C:MIS12/MIND type complex"/>
    <property type="evidence" value="ECO:0007669"/>
    <property type="project" value="TreeGrafter"/>
</dbReference>
<keyword evidence="9" id="KW-0137">Centromere</keyword>
<evidence type="ECO:0000256" key="4">
    <source>
        <dbReference type="ARBA" id="ARBA00022618"/>
    </source>
</evidence>
<evidence type="ECO:0000256" key="7">
    <source>
        <dbReference type="ARBA" id="ARBA00023054"/>
    </source>
</evidence>
<dbReference type="GO" id="GO:0051382">
    <property type="term" value="P:kinetochore assembly"/>
    <property type="evidence" value="ECO:0007669"/>
    <property type="project" value="TreeGrafter"/>
</dbReference>
<dbReference type="PANTHER" id="PTHR14527:SF2">
    <property type="entry name" value="PROTEIN MIS12 HOMOLOG"/>
    <property type="match status" value="1"/>
</dbReference>
<evidence type="ECO:0008006" key="12">
    <source>
        <dbReference type="Google" id="ProtNLM"/>
    </source>
</evidence>
<dbReference type="GeneID" id="8443534"/>
<dbReference type="EMBL" id="CH476615">
    <property type="protein sequence ID" value="EEP78069.1"/>
    <property type="molecule type" value="Genomic_DNA"/>
</dbReference>
<dbReference type="GO" id="GO:0051301">
    <property type="term" value="P:cell division"/>
    <property type="evidence" value="ECO:0007669"/>
    <property type="project" value="UniProtKB-KW"/>
</dbReference>
<reference evidence="11" key="1">
    <citation type="journal article" date="2009" name="Genome Res.">
        <title>Comparative genomic analyses of the human fungal pathogens Coccidioides and their relatives.</title>
        <authorList>
            <person name="Sharpton T.J."/>
            <person name="Stajich J.E."/>
            <person name="Rounsley S.D."/>
            <person name="Gardner M.J."/>
            <person name="Wortman J.R."/>
            <person name="Jordar V.S."/>
            <person name="Maiti R."/>
            <person name="Kodira C.D."/>
            <person name="Neafsey D.E."/>
            <person name="Zeng Q."/>
            <person name="Hung C.-Y."/>
            <person name="McMahan C."/>
            <person name="Muszewska A."/>
            <person name="Grynberg M."/>
            <person name="Mandel M.A."/>
            <person name="Kellner E.M."/>
            <person name="Barker B.M."/>
            <person name="Galgiani J.N."/>
            <person name="Orbach M.J."/>
            <person name="Kirkland T.N."/>
            <person name="Cole G.T."/>
            <person name="Henn M.R."/>
            <person name="Birren B.W."/>
            <person name="Taylor J.W."/>
        </authorList>
    </citation>
    <scope>NUCLEOTIDE SEQUENCE [LARGE SCALE GENOMIC DNA]</scope>
    <source>
        <strain evidence="11">UAMH 1704</strain>
    </source>
</reference>
<dbReference type="InParanoid" id="C4JIQ7"/>
<dbReference type="STRING" id="336963.C4JIQ7"/>
<gene>
    <name evidence="10" type="ORF">UREG_02918</name>
</gene>
<keyword evidence="3" id="KW-0158">Chromosome</keyword>
<dbReference type="OMA" id="EHFSYPP"/>
<dbReference type="eggNOG" id="ENOG502S72R">
    <property type="taxonomic scope" value="Eukaryota"/>
</dbReference>
<keyword evidence="6" id="KW-0995">Kinetochore</keyword>
<name>C4JIQ7_UNCRE</name>
<dbReference type="GO" id="GO:0000070">
    <property type="term" value="P:mitotic sister chromatid segregation"/>
    <property type="evidence" value="ECO:0007669"/>
    <property type="project" value="TreeGrafter"/>
</dbReference>
<dbReference type="OrthoDB" id="1884855at2759"/>
<dbReference type="AlphaFoldDB" id="C4JIQ7"/>
<evidence type="ECO:0000256" key="6">
    <source>
        <dbReference type="ARBA" id="ARBA00022838"/>
    </source>
</evidence>
<comment type="similarity">
    <text evidence="2">Belongs to the mis12 family.</text>
</comment>
<keyword evidence="5" id="KW-0498">Mitosis</keyword>
<dbReference type="Proteomes" id="UP000002058">
    <property type="component" value="Unassembled WGS sequence"/>
</dbReference>
<protein>
    <recommendedName>
        <fullName evidence="12">Mis12 domain-containing protein</fullName>
    </recommendedName>
</protein>
<keyword evidence="7" id="KW-0175">Coiled coil</keyword>
<keyword evidence="11" id="KW-1185">Reference proteome</keyword>
<evidence type="ECO:0000256" key="1">
    <source>
        <dbReference type="ARBA" id="ARBA00004629"/>
    </source>
</evidence>
<dbReference type="KEGG" id="ure:UREG_02918"/>
<dbReference type="InterPro" id="IPR008685">
    <property type="entry name" value="Centromere_Mis12"/>
</dbReference>
<evidence type="ECO:0000256" key="9">
    <source>
        <dbReference type="ARBA" id="ARBA00023328"/>
    </source>
</evidence>
<organism evidence="10 11">
    <name type="scientific">Uncinocarpus reesii (strain UAMH 1704)</name>
    <dbReference type="NCBI Taxonomy" id="336963"/>
    <lineage>
        <taxon>Eukaryota</taxon>
        <taxon>Fungi</taxon>
        <taxon>Dikarya</taxon>
        <taxon>Ascomycota</taxon>
        <taxon>Pezizomycotina</taxon>
        <taxon>Eurotiomycetes</taxon>
        <taxon>Eurotiomycetidae</taxon>
        <taxon>Onygenales</taxon>
        <taxon>Onygenaceae</taxon>
        <taxon>Uncinocarpus</taxon>
    </lineage>
</organism>
<keyword evidence="8" id="KW-0131">Cell cycle</keyword>
<dbReference type="VEuPathDB" id="FungiDB:UREG_02918"/>
<evidence type="ECO:0000256" key="2">
    <source>
        <dbReference type="ARBA" id="ARBA00008643"/>
    </source>
</evidence>
<sequence length="280" mass="31491">MLNTPPERLGFRHAANTIPDTDDDGNIQYPEARLEIENGLHQLETLLEATVDKAFDKFEIYVLRNILMVPDDLVQWMRLSHHENISFDHPPENAPTPESITAQRKKLRETRKLNHLLQQESARNEALISQLRSMLAPTESRAQGQIPADESNSNPLYPQLPNLSFLFTDPAAKRLNVGDDGGPSHTPVTTNTTFLLSQLPALQAVLAQLRPKLTKLSALLDQAGEYDTKREDRRRYIDSRTNLHLERIGELGGRAAQVRGRKVDEAELQALESVVGMLAK</sequence>
<proteinExistence type="inferred from homology"/>
<evidence type="ECO:0000313" key="10">
    <source>
        <dbReference type="EMBL" id="EEP78069.1"/>
    </source>
</evidence>
<dbReference type="HOGENOM" id="CLU_046437_1_0_1"/>
<dbReference type="RefSeq" id="XP_002543402.1">
    <property type="nucleotide sequence ID" value="XM_002543356.1"/>
</dbReference>
<evidence type="ECO:0000256" key="5">
    <source>
        <dbReference type="ARBA" id="ARBA00022776"/>
    </source>
</evidence>
<dbReference type="FunCoup" id="C4JIQ7">
    <property type="interactions" value="39"/>
</dbReference>
<evidence type="ECO:0000256" key="3">
    <source>
        <dbReference type="ARBA" id="ARBA00022454"/>
    </source>
</evidence>
<comment type="subcellular location">
    <subcellularLocation>
        <location evidence="1">Chromosome</location>
        <location evidence="1">Centromere</location>
        <location evidence="1">Kinetochore</location>
    </subcellularLocation>
</comment>
<dbReference type="Pfam" id="PF05859">
    <property type="entry name" value="Mis12"/>
    <property type="match status" value="1"/>
</dbReference>
<accession>C4JIQ7</accession>
<dbReference type="PANTHER" id="PTHR14527">
    <property type="entry name" value="PROTEIN MIS12 HOMOLOG"/>
    <property type="match status" value="1"/>
</dbReference>